<evidence type="ECO:0000313" key="5">
    <source>
        <dbReference type="EMBL" id="EXZ42239.1"/>
    </source>
</evidence>
<dbReference type="Proteomes" id="UP000022272">
    <property type="component" value="Unassembled WGS sequence"/>
</dbReference>
<dbReference type="GO" id="GO:0006298">
    <property type="term" value="P:mismatch repair"/>
    <property type="evidence" value="ECO:0007669"/>
    <property type="project" value="InterPro"/>
</dbReference>
<gene>
    <name evidence="5" type="ORF">M076_4611</name>
</gene>
<evidence type="ECO:0000259" key="4">
    <source>
        <dbReference type="Pfam" id="PF18818"/>
    </source>
</evidence>
<feature type="region of interest" description="Disordered" evidence="2">
    <location>
        <begin position="753"/>
        <end position="779"/>
    </location>
</feature>
<dbReference type="EMBL" id="JGDM01000116">
    <property type="protein sequence ID" value="EXZ42239.1"/>
    <property type="molecule type" value="Genomic_DNA"/>
</dbReference>
<dbReference type="InterPro" id="IPR041459">
    <property type="entry name" value="MPTase-PolyVal"/>
</dbReference>
<evidence type="ECO:0000256" key="1">
    <source>
        <dbReference type="SAM" id="Coils"/>
    </source>
</evidence>
<dbReference type="InterPro" id="IPR013610">
    <property type="entry name" value="ArdC_N"/>
</dbReference>
<sequence>MKEKSQIEKNAEERQIELLSTALNEASNAGGHWLNATGKGFPKFYPKGVAVSPFNGLFMALHSDRNGCKTNLFTLYSDAKARGTSVREHEQGVPFLFYNWNKYVHRNNPEDIISRDAYLKLDEEVQKQYKGIHNREIRTLFNIDQTTLPYVDKETYDAVLQKDGSAVERGYSETDERRLHIRFNDFLLKMRDNLVPVRSDGSGMPHYETDRDAVYMPRQRNFEHYNDYVQEALRQIVSATGHQQRLAREGMVMKNGMGPSEDALKQERLIVEVASGIKMLELGLPARLSDKSLELVDYWNRELKENPNLMDALESDVNNALEVIHKAERGEKIEYATMRNRRQTSDMQEQLPKHFYVADEIRKHPNKEDKTIVIVIDPSSKSADVILPAGASPEVDNEVPGMNKARIGRALRREGIENVRFFNPDGAWGYRPDDAYFAKKQVSLARLKNWALEMLSTLDVTPAVKRADEIGFDQIQMIQDDKNRWALYLKPEHQNGYSIYPDKEDVNRFFSTLKQAMDNIDKVRMELAHKYYVLAETQPDLKVDLFSSGAQDIDLNRIQRVSVFKTKQEGTLCVATIDGKKLQPRSVTRQQWQRMWLAEDRAEYKRHLAATLFADVLRKGQTQEETAGKKQGEEDTLQQDKDKPPKQANEESPKTASSLKELPIKDIPEQLYDKYKKIKEEQPEAVVLFKHENKYYASMYDAETIANELDMPPAKERIPYDADKIILVFEHSNEETRQQIHALRAYVMDCDGMSKAQQNEPAEATDEQNENEQRPTMRR</sequence>
<feature type="domain" description="N-terminal" evidence="3">
    <location>
        <begin position="28"/>
        <end position="129"/>
    </location>
</feature>
<dbReference type="RefSeq" id="WP_032571689.1">
    <property type="nucleotide sequence ID" value="NZ_JGDM01000116.1"/>
</dbReference>
<comment type="caution">
    <text evidence="5">The sequence shown here is derived from an EMBL/GenBank/DDBJ whole genome shotgun (WGS) entry which is preliminary data.</text>
</comment>
<accession>A0A016A5B0</accession>
<name>A0A016A5B0_BACFG</name>
<feature type="coiled-coil region" evidence="1">
    <location>
        <begin position="2"/>
        <end position="29"/>
    </location>
</feature>
<protein>
    <submittedName>
        <fullName evidence="5">MutS domain I family protein</fullName>
    </submittedName>
</protein>
<feature type="compositionally biased region" description="Basic and acidic residues" evidence="2">
    <location>
        <begin position="623"/>
        <end position="653"/>
    </location>
</feature>
<evidence type="ECO:0000256" key="2">
    <source>
        <dbReference type="SAM" id="MobiDB-lite"/>
    </source>
</evidence>
<feature type="domain" description="Polyvalent protein metallopeptidase" evidence="4">
    <location>
        <begin position="203"/>
        <end position="308"/>
    </location>
</feature>
<proteinExistence type="predicted"/>
<dbReference type="Pfam" id="PF08401">
    <property type="entry name" value="ArdcN"/>
    <property type="match status" value="1"/>
</dbReference>
<evidence type="ECO:0000259" key="3">
    <source>
        <dbReference type="Pfam" id="PF08401"/>
    </source>
</evidence>
<dbReference type="Pfam" id="PF18818">
    <property type="entry name" value="MPTase-PolyVal"/>
    <property type="match status" value="1"/>
</dbReference>
<dbReference type="GO" id="GO:0003697">
    <property type="term" value="F:single-stranded DNA binding"/>
    <property type="evidence" value="ECO:0007669"/>
    <property type="project" value="InterPro"/>
</dbReference>
<dbReference type="InterPro" id="IPR016151">
    <property type="entry name" value="DNA_mismatch_repair_MutS_N"/>
</dbReference>
<dbReference type="Gene3D" id="3.40.1170.10">
    <property type="entry name" value="DNA repair protein MutS, domain I"/>
    <property type="match status" value="1"/>
</dbReference>
<evidence type="ECO:0000313" key="6">
    <source>
        <dbReference type="Proteomes" id="UP000022272"/>
    </source>
</evidence>
<dbReference type="GO" id="GO:0030983">
    <property type="term" value="F:mismatched DNA binding"/>
    <property type="evidence" value="ECO:0007669"/>
    <property type="project" value="InterPro"/>
</dbReference>
<reference evidence="5 6" key="1">
    <citation type="submission" date="2014-02" db="EMBL/GenBank/DDBJ databases">
        <authorList>
            <person name="Sears C."/>
            <person name="Carroll K."/>
            <person name="Sack B.R."/>
            <person name="Qadri F."/>
            <person name="Myers L.L."/>
            <person name="Chung G.-T."/>
            <person name="Escheverria P."/>
            <person name="Fraser C.M."/>
            <person name="Sadzewicz L."/>
            <person name="Shefchek K.A."/>
            <person name="Tallon L."/>
            <person name="Das S.P."/>
            <person name="Daugherty S."/>
            <person name="Mongodin E.F."/>
        </authorList>
    </citation>
    <scope>NUCLEOTIDE SEQUENCE [LARGE SCALE GENOMIC DNA]</scope>
    <source>
        <strain evidence="5 6">2-F-2 #4</strain>
    </source>
</reference>
<feature type="region of interest" description="Disordered" evidence="2">
    <location>
        <begin position="623"/>
        <end position="663"/>
    </location>
</feature>
<keyword evidence="1" id="KW-0175">Coiled coil</keyword>
<dbReference type="PATRIC" id="fig|1339280.3.peg.4405"/>
<dbReference type="GO" id="GO:0005524">
    <property type="term" value="F:ATP binding"/>
    <property type="evidence" value="ECO:0007669"/>
    <property type="project" value="InterPro"/>
</dbReference>
<organism evidence="5 6">
    <name type="scientific">Bacteroides fragilis str. 2-F-2 #4</name>
    <dbReference type="NCBI Taxonomy" id="1339280"/>
    <lineage>
        <taxon>Bacteria</taxon>
        <taxon>Pseudomonadati</taxon>
        <taxon>Bacteroidota</taxon>
        <taxon>Bacteroidia</taxon>
        <taxon>Bacteroidales</taxon>
        <taxon>Bacteroidaceae</taxon>
        <taxon>Bacteroides</taxon>
    </lineage>
</organism>
<dbReference type="AlphaFoldDB" id="A0A016A5B0"/>